<keyword evidence="2" id="KW-1185">Reference proteome</keyword>
<evidence type="ECO:0000313" key="1">
    <source>
        <dbReference type="EMBL" id="KIM75251.1"/>
    </source>
</evidence>
<dbReference type="InterPro" id="IPR035992">
    <property type="entry name" value="Ricin_B-like_lectins"/>
</dbReference>
<dbReference type="EMBL" id="KN833049">
    <property type="protein sequence ID" value="KIM75251.1"/>
    <property type="molecule type" value="Genomic_DNA"/>
</dbReference>
<dbReference type="Proteomes" id="UP000054166">
    <property type="component" value="Unassembled WGS sequence"/>
</dbReference>
<accession>A0A0C3F5V1</accession>
<dbReference type="Gene3D" id="2.80.10.50">
    <property type="match status" value="1"/>
</dbReference>
<reference evidence="1 2" key="1">
    <citation type="submission" date="2014-04" db="EMBL/GenBank/DDBJ databases">
        <authorList>
            <consortium name="DOE Joint Genome Institute"/>
            <person name="Kuo A."/>
            <person name="Tarkka M."/>
            <person name="Buscot F."/>
            <person name="Kohler A."/>
            <person name="Nagy L.G."/>
            <person name="Floudas D."/>
            <person name="Copeland A."/>
            <person name="Barry K.W."/>
            <person name="Cichocki N."/>
            <person name="Veneault-Fourrey C."/>
            <person name="LaButti K."/>
            <person name="Lindquist E.A."/>
            <person name="Lipzen A."/>
            <person name="Lundell T."/>
            <person name="Morin E."/>
            <person name="Murat C."/>
            <person name="Sun H."/>
            <person name="Tunlid A."/>
            <person name="Henrissat B."/>
            <person name="Grigoriev I.V."/>
            <person name="Hibbett D.S."/>
            <person name="Martin F."/>
            <person name="Nordberg H.P."/>
            <person name="Cantor M.N."/>
            <person name="Hua S.X."/>
        </authorList>
    </citation>
    <scope>NUCLEOTIDE SEQUENCE [LARGE SCALE GENOMIC DNA]</scope>
    <source>
        <strain evidence="1 2">F 1598</strain>
    </source>
</reference>
<dbReference type="InParanoid" id="A0A0C3F5V1"/>
<gene>
    <name evidence="1" type="ORF">PILCRDRAFT_684061</name>
</gene>
<organism evidence="1 2">
    <name type="scientific">Piloderma croceum (strain F 1598)</name>
    <dbReference type="NCBI Taxonomy" id="765440"/>
    <lineage>
        <taxon>Eukaryota</taxon>
        <taxon>Fungi</taxon>
        <taxon>Dikarya</taxon>
        <taxon>Basidiomycota</taxon>
        <taxon>Agaricomycotina</taxon>
        <taxon>Agaricomycetes</taxon>
        <taxon>Agaricomycetidae</taxon>
        <taxon>Atheliales</taxon>
        <taxon>Atheliaceae</taxon>
        <taxon>Piloderma</taxon>
    </lineage>
</organism>
<proteinExistence type="predicted"/>
<evidence type="ECO:0008006" key="3">
    <source>
        <dbReference type="Google" id="ProtNLM"/>
    </source>
</evidence>
<protein>
    <recommendedName>
        <fullName evidence="3">Ricin B lectin domain-containing protein</fullName>
    </recommendedName>
</protein>
<dbReference type="SUPFAM" id="SSF50370">
    <property type="entry name" value="Ricin B-like lectins"/>
    <property type="match status" value="1"/>
</dbReference>
<name>A0A0C3F5V1_PILCF</name>
<dbReference type="HOGENOM" id="CLU_2134481_0_0_1"/>
<sequence length="113" mass="13064">MATPITFPPIQNGVYYISTLYPEFYLELQRDSTLRAMKLNMYSDAQKWNIIPVEDGTYQITCIQGHHELPCETYHAHNRLAHHKAQLWTIDPRGTSFMLVTTALVSPPLMVRD</sequence>
<reference evidence="2" key="2">
    <citation type="submission" date="2015-01" db="EMBL/GenBank/DDBJ databases">
        <title>Evolutionary Origins and Diversification of the Mycorrhizal Mutualists.</title>
        <authorList>
            <consortium name="DOE Joint Genome Institute"/>
            <consortium name="Mycorrhizal Genomics Consortium"/>
            <person name="Kohler A."/>
            <person name="Kuo A."/>
            <person name="Nagy L.G."/>
            <person name="Floudas D."/>
            <person name="Copeland A."/>
            <person name="Barry K.W."/>
            <person name="Cichocki N."/>
            <person name="Veneault-Fourrey C."/>
            <person name="LaButti K."/>
            <person name="Lindquist E.A."/>
            <person name="Lipzen A."/>
            <person name="Lundell T."/>
            <person name="Morin E."/>
            <person name="Murat C."/>
            <person name="Riley R."/>
            <person name="Ohm R."/>
            <person name="Sun H."/>
            <person name="Tunlid A."/>
            <person name="Henrissat B."/>
            <person name="Grigoriev I.V."/>
            <person name="Hibbett D.S."/>
            <person name="Martin F."/>
        </authorList>
    </citation>
    <scope>NUCLEOTIDE SEQUENCE [LARGE SCALE GENOMIC DNA]</scope>
    <source>
        <strain evidence="2">F 1598</strain>
    </source>
</reference>
<evidence type="ECO:0000313" key="2">
    <source>
        <dbReference type="Proteomes" id="UP000054166"/>
    </source>
</evidence>
<dbReference type="CDD" id="cd00161">
    <property type="entry name" value="beta-trefoil_Ricin-like"/>
    <property type="match status" value="1"/>
</dbReference>
<dbReference type="AlphaFoldDB" id="A0A0C3F5V1"/>